<keyword evidence="2 4" id="KW-0238">DNA-binding</keyword>
<dbReference type="EMBL" id="PKGZ01000001">
    <property type="protein sequence ID" value="PKY92002.1"/>
    <property type="molecule type" value="Genomic_DNA"/>
</dbReference>
<feature type="domain" description="Sporulation regulator WhiA C-terminal" evidence="5">
    <location>
        <begin position="220"/>
        <end position="304"/>
    </location>
</feature>
<name>A0A133Y3J8_9LACT</name>
<dbReference type="Pfam" id="PF14527">
    <property type="entry name" value="LAGLIDADG_WhiA"/>
    <property type="match status" value="1"/>
</dbReference>
<evidence type="ECO:0000259" key="6">
    <source>
        <dbReference type="Pfam" id="PF10298"/>
    </source>
</evidence>
<dbReference type="OrthoDB" id="401278at2"/>
<evidence type="ECO:0000313" key="11">
    <source>
        <dbReference type="Proteomes" id="UP000234775"/>
    </source>
</evidence>
<gene>
    <name evidence="4 9" type="primary">whiA</name>
    <name evidence="9" type="ORF">CYJ27_00760</name>
    <name evidence="8" type="ORF">HMPREF3187_00332</name>
</gene>
<dbReference type="STRING" id="87541.AWM71_02565"/>
<dbReference type="InterPro" id="IPR023054">
    <property type="entry name" value="Sporulation_regulator_WhiA_C"/>
</dbReference>
<dbReference type="HAMAP" id="MF_01420">
    <property type="entry name" value="HTH_type_WhiA"/>
    <property type="match status" value="1"/>
</dbReference>
<dbReference type="InterPro" id="IPR003802">
    <property type="entry name" value="Sporulation_regulator_WhiA"/>
</dbReference>
<dbReference type="SUPFAM" id="SSF55608">
    <property type="entry name" value="Homing endonucleases"/>
    <property type="match status" value="1"/>
</dbReference>
<dbReference type="PATRIC" id="fig|87541.4.peg.333"/>
<evidence type="ECO:0000256" key="4">
    <source>
        <dbReference type="HAMAP-Rule" id="MF_01420"/>
    </source>
</evidence>
<evidence type="ECO:0000313" key="8">
    <source>
        <dbReference type="EMBL" id="KXB37773.1"/>
    </source>
</evidence>
<dbReference type="InterPro" id="IPR039518">
    <property type="entry name" value="WhiA_LAGLIDADG_dom"/>
</dbReference>
<keyword evidence="3 4" id="KW-0131">Cell cycle</keyword>
<dbReference type="Gene3D" id="3.10.28.10">
    <property type="entry name" value="Homing endonucleases"/>
    <property type="match status" value="1"/>
</dbReference>
<dbReference type="GO" id="GO:0043937">
    <property type="term" value="P:regulation of sporulation"/>
    <property type="evidence" value="ECO:0007669"/>
    <property type="project" value="InterPro"/>
</dbReference>
<dbReference type="InterPro" id="IPR027434">
    <property type="entry name" value="Homing_endonucl"/>
</dbReference>
<dbReference type="GO" id="GO:0051301">
    <property type="term" value="P:cell division"/>
    <property type="evidence" value="ECO:0007669"/>
    <property type="project" value="UniProtKB-UniRule"/>
</dbReference>
<dbReference type="NCBIfam" id="TIGR00647">
    <property type="entry name" value="DNA_bind_WhiA"/>
    <property type="match status" value="1"/>
</dbReference>
<dbReference type="Proteomes" id="UP000070422">
    <property type="component" value="Unassembled WGS sequence"/>
</dbReference>
<dbReference type="GO" id="GO:0003677">
    <property type="term" value="F:DNA binding"/>
    <property type="evidence" value="ECO:0007669"/>
    <property type="project" value="UniProtKB-UniRule"/>
</dbReference>
<dbReference type="InterPro" id="IPR018478">
    <property type="entry name" value="Sporu_reg_WhiA_N_dom"/>
</dbReference>
<evidence type="ECO:0000259" key="7">
    <source>
        <dbReference type="Pfam" id="PF14527"/>
    </source>
</evidence>
<dbReference type="PANTHER" id="PTHR37307">
    <property type="entry name" value="CELL DIVISION PROTEIN WHIA-RELATED"/>
    <property type="match status" value="1"/>
</dbReference>
<dbReference type="PANTHER" id="PTHR37307:SF1">
    <property type="entry name" value="CELL DIVISION PROTEIN WHIA-RELATED"/>
    <property type="match status" value="1"/>
</dbReference>
<feature type="domain" description="Sporulation transcription regulator WhiA N-terminal" evidence="6">
    <location>
        <begin position="20"/>
        <end position="104"/>
    </location>
</feature>
<comment type="similarity">
    <text evidence="4">Belongs to the WhiA family.</text>
</comment>
<dbReference type="AlphaFoldDB" id="A0A133Y3J8"/>
<comment type="function">
    <text evidence="4">Involved in cell division and chromosome segregation.</text>
</comment>
<reference evidence="8 10" key="1">
    <citation type="submission" date="2016-01" db="EMBL/GenBank/DDBJ databases">
        <authorList>
            <person name="Oliw E.H."/>
        </authorList>
    </citation>
    <scope>NUCLEOTIDE SEQUENCE [LARGE SCALE GENOMIC DNA]</scope>
    <source>
        <strain evidence="8 10">KA00635</strain>
    </source>
</reference>
<protein>
    <recommendedName>
        <fullName evidence="4">Probable cell division protein WhiA</fullName>
    </recommendedName>
</protein>
<accession>A0A133Y3J8</accession>
<evidence type="ECO:0000256" key="2">
    <source>
        <dbReference type="ARBA" id="ARBA00023125"/>
    </source>
</evidence>
<sequence>MISFAASVKKELTQLIVNKEEARAELSALIHMNGSLQIISRELSINAQTENAAIAQRIYTLLRDFFKCYGEVIVRKKMKLKKNNVYIVRVKTHVERLLEELGIMGEDSLWQIAPQGIISSEEAIRAYLRGAFLARGSVNNPETSSYHLEIYSEDQEQAKQLKKLMNSYKLNARLTDRRHGYIVYLKEAEKISDFLALIGTTQAILRFENVRVTRDMRNTVNRMVNCENANMNKTIDAATRQIRNIQRIQNSVGLAKLPEKLQEMAQVRLENPSATIKELGELIPSGPVSKSGVNHRLRRLNQIAEALKEE</sequence>
<dbReference type="EMBL" id="LSCQ01000019">
    <property type="protein sequence ID" value="KXB37773.1"/>
    <property type="molecule type" value="Genomic_DNA"/>
</dbReference>
<dbReference type="Proteomes" id="UP000234775">
    <property type="component" value="Unassembled WGS sequence"/>
</dbReference>
<organism evidence="8 10">
    <name type="scientific">Aerococcus christensenii</name>
    <dbReference type="NCBI Taxonomy" id="87541"/>
    <lineage>
        <taxon>Bacteria</taxon>
        <taxon>Bacillati</taxon>
        <taxon>Bacillota</taxon>
        <taxon>Bacilli</taxon>
        <taxon>Lactobacillales</taxon>
        <taxon>Aerococcaceae</taxon>
        <taxon>Aerococcus</taxon>
    </lineage>
</organism>
<evidence type="ECO:0000313" key="9">
    <source>
        <dbReference type="EMBL" id="PKY92002.1"/>
    </source>
</evidence>
<keyword evidence="11" id="KW-1185">Reference proteome</keyword>
<proteinExistence type="inferred from homology"/>
<dbReference type="Pfam" id="PF10298">
    <property type="entry name" value="WhiA_N"/>
    <property type="match status" value="1"/>
</dbReference>
<evidence type="ECO:0000256" key="3">
    <source>
        <dbReference type="ARBA" id="ARBA00023306"/>
    </source>
</evidence>
<dbReference type="Pfam" id="PF02650">
    <property type="entry name" value="HTH_WhiA"/>
    <property type="match status" value="1"/>
</dbReference>
<evidence type="ECO:0000313" key="10">
    <source>
        <dbReference type="Proteomes" id="UP000070422"/>
    </source>
</evidence>
<reference evidence="9 11" key="2">
    <citation type="submission" date="2017-12" db="EMBL/GenBank/DDBJ databases">
        <title>Phylogenetic diversity of female urinary microbiome.</title>
        <authorList>
            <person name="Thomas-White K."/>
            <person name="Wolfe A.J."/>
        </authorList>
    </citation>
    <scope>NUCLEOTIDE SEQUENCE [LARGE SCALE GENOMIC DNA]</scope>
    <source>
        <strain evidence="9 11">UMB0844</strain>
    </source>
</reference>
<comment type="caution">
    <text evidence="8">The sequence shown here is derived from an EMBL/GenBank/DDBJ whole genome shotgun (WGS) entry which is preliminary data.</text>
</comment>
<evidence type="ECO:0000259" key="5">
    <source>
        <dbReference type="Pfam" id="PF02650"/>
    </source>
</evidence>
<feature type="domain" description="WhiA LAGLIDADG-like" evidence="7">
    <location>
        <begin position="125"/>
        <end position="217"/>
    </location>
</feature>
<keyword evidence="1 4" id="KW-0132">Cell division</keyword>
<evidence type="ECO:0000256" key="1">
    <source>
        <dbReference type="ARBA" id="ARBA00022618"/>
    </source>
</evidence>